<evidence type="ECO:0000313" key="8">
    <source>
        <dbReference type="Proteomes" id="UP000002573"/>
    </source>
</evidence>
<comment type="function">
    <text evidence="4">The globular domain of the protein is located near the polypeptide exit tunnel on the outside of the subunit, while an extended beta-hairpin is found that lines the wall of the exit tunnel in the center of the 70S ribosome.</text>
</comment>
<name>D7D9T1_STAHD</name>
<dbReference type="CDD" id="cd00336">
    <property type="entry name" value="Ribosomal_L22"/>
    <property type="match status" value="1"/>
</dbReference>
<reference evidence="8" key="1">
    <citation type="submission" date="2010-05" db="EMBL/GenBank/DDBJ databases">
        <title>Complete sequence of Staphylothermus hellenicus DSM 12710.</title>
        <authorList>
            <consortium name="US DOE Joint Genome Institute"/>
            <person name="Lucas S."/>
            <person name="Copeland A."/>
            <person name="Lapidus A."/>
            <person name="Cheng J.-F."/>
            <person name="Bruce D."/>
            <person name="Goodwin L."/>
            <person name="Pitluck S."/>
            <person name="Davenport K."/>
            <person name="Detter J.C."/>
            <person name="Han C."/>
            <person name="Tapia R."/>
            <person name="Larimer F."/>
            <person name="Land M."/>
            <person name="Hauser L."/>
            <person name="Kyrpides N."/>
            <person name="Mikhailova N."/>
            <person name="Anderson I.J."/>
            <person name="Woyke T."/>
        </authorList>
    </citation>
    <scope>NUCLEOTIDE SEQUENCE [LARGE SCALE GENOMIC DNA]</scope>
    <source>
        <strain evidence="8">DSM 12710 / JCM 10830 / BK20S6-10-b1 / P8</strain>
    </source>
</reference>
<dbReference type="Proteomes" id="UP000002573">
    <property type="component" value="Chromosome"/>
</dbReference>
<comment type="function">
    <text evidence="4 6">This protein binds specifically to 23S rRNA. It makes multiple contacts with different domains of the 23S rRNA in the assembled 50S subunit and ribosome.</text>
</comment>
<dbReference type="STRING" id="591019.Shell_1439"/>
<keyword evidence="3 4" id="KW-0687">Ribonucleoprotein</keyword>
<comment type="subunit">
    <text evidence="4 6">Part of the 50S ribosomal subunit.</text>
</comment>
<dbReference type="InterPro" id="IPR057265">
    <property type="entry name" value="Ribosomal_uL22_arc-type"/>
</dbReference>
<gene>
    <name evidence="4" type="primary">rpl22</name>
    <name evidence="7" type="ordered locus">Shell_1439</name>
</gene>
<keyword evidence="4 6" id="KW-0694">RNA-binding</keyword>
<dbReference type="NCBIfam" id="NF003260">
    <property type="entry name" value="PRK04223.1"/>
    <property type="match status" value="1"/>
</dbReference>
<dbReference type="AlphaFoldDB" id="D7D9T1"/>
<dbReference type="KEGG" id="shc:Shell_1439"/>
<dbReference type="PANTHER" id="PTHR11593">
    <property type="entry name" value="60S RIBOSOMAL PROTEIN L17"/>
    <property type="match status" value="1"/>
</dbReference>
<protein>
    <recommendedName>
        <fullName evidence="4">Large ribosomal subunit protein uL22</fullName>
    </recommendedName>
</protein>
<dbReference type="PROSITE" id="PS00464">
    <property type="entry name" value="RIBOSOMAL_L22"/>
    <property type="match status" value="1"/>
</dbReference>
<dbReference type="InterPro" id="IPR001063">
    <property type="entry name" value="Ribosomal_uL22"/>
</dbReference>
<dbReference type="GO" id="GO:0002181">
    <property type="term" value="P:cytoplasmic translation"/>
    <property type="evidence" value="ECO:0007669"/>
    <property type="project" value="TreeGrafter"/>
</dbReference>
<dbReference type="eggNOG" id="arCOG04098">
    <property type="taxonomic scope" value="Archaea"/>
</dbReference>
<accession>D7D9T1</accession>
<keyword evidence="8" id="KW-1185">Reference proteome</keyword>
<dbReference type="GO" id="GO:0019843">
    <property type="term" value="F:rRNA binding"/>
    <property type="evidence" value="ECO:0007669"/>
    <property type="project" value="UniProtKB-UniRule"/>
</dbReference>
<dbReference type="NCBIfam" id="TIGR01038">
    <property type="entry name" value="uL22_arch_euk"/>
    <property type="match status" value="1"/>
</dbReference>
<evidence type="ECO:0000256" key="2">
    <source>
        <dbReference type="ARBA" id="ARBA00022980"/>
    </source>
</evidence>
<proteinExistence type="inferred from homology"/>
<dbReference type="Pfam" id="PF00237">
    <property type="entry name" value="Ribosomal_L22"/>
    <property type="match status" value="1"/>
</dbReference>
<dbReference type="HAMAP" id="MF_01331_A">
    <property type="entry name" value="Ribosomal_uL22_A"/>
    <property type="match status" value="1"/>
</dbReference>
<keyword evidence="4 6" id="KW-0699">rRNA-binding</keyword>
<keyword evidence="2 4" id="KW-0689">Ribosomal protein</keyword>
<evidence type="ECO:0000256" key="6">
    <source>
        <dbReference type="RuleBase" id="RU004007"/>
    </source>
</evidence>
<dbReference type="GO" id="GO:0003735">
    <property type="term" value="F:structural constituent of ribosome"/>
    <property type="evidence" value="ECO:0007669"/>
    <property type="project" value="UniProtKB-UniRule"/>
</dbReference>
<evidence type="ECO:0000256" key="5">
    <source>
        <dbReference type="RuleBase" id="RU004005"/>
    </source>
</evidence>
<dbReference type="InterPro" id="IPR036394">
    <property type="entry name" value="Ribosomal_uL22_sf"/>
</dbReference>
<reference evidence="7 8" key="2">
    <citation type="journal article" date="2011" name="Stand. Genomic Sci.">
        <title>Complete genome sequence of Staphylothermus hellenicus P8.</title>
        <authorList>
            <person name="Anderson I."/>
            <person name="Wirth R."/>
            <person name="Lucas S."/>
            <person name="Copeland A."/>
            <person name="Lapidus A."/>
            <person name="Cheng J.F."/>
            <person name="Goodwin L."/>
            <person name="Pitluck S."/>
            <person name="Davenport K."/>
            <person name="Detter J.C."/>
            <person name="Han C."/>
            <person name="Tapia R."/>
            <person name="Land M."/>
            <person name="Hauser L."/>
            <person name="Pati A."/>
            <person name="Mikhailova N."/>
            <person name="Woyke T."/>
            <person name="Klenk H.P."/>
            <person name="Kyrpides N."/>
            <person name="Ivanova N."/>
        </authorList>
    </citation>
    <scope>NUCLEOTIDE SEQUENCE [LARGE SCALE GENOMIC DNA]</scope>
    <source>
        <strain evidence="8">DSM 12710 / JCM 10830 / BK20S6-10-b1 / P8</strain>
    </source>
</reference>
<evidence type="ECO:0000256" key="4">
    <source>
        <dbReference type="HAMAP-Rule" id="MF_01331"/>
    </source>
</evidence>
<dbReference type="PANTHER" id="PTHR11593:SF10">
    <property type="entry name" value="60S RIBOSOMAL PROTEIN L17"/>
    <property type="match status" value="1"/>
</dbReference>
<evidence type="ECO:0000256" key="3">
    <source>
        <dbReference type="ARBA" id="ARBA00023274"/>
    </source>
</evidence>
<dbReference type="SUPFAM" id="SSF54843">
    <property type="entry name" value="Ribosomal protein L22"/>
    <property type="match status" value="1"/>
</dbReference>
<evidence type="ECO:0000313" key="7">
    <source>
        <dbReference type="EMBL" id="ADI32527.1"/>
    </source>
</evidence>
<dbReference type="EMBL" id="CP002051">
    <property type="protein sequence ID" value="ADI32527.1"/>
    <property type="molecule type" value="Genomic_DNA"/>
</dbReference>
<dbReference type="HOGENOM" id="CLU_083987_0_2_2"/>
<comment type="similarity">
    <text evidence="1 4 5">Belongs to the universal ribosomal protein uL22 family.</text>
</comment>
<organism evidence="7 8">
    <name type="scientific">Staphylothermus hellenicus (strain DSM 12710 / JCM 10830 / BK20S6-10-b1 / P8)</name>
    <dbReference type="NCBI Taxonomy" id="591019"/>
    <lineage>
        <taxon>Archaea</taxon>
        <taxon>Thermoproteota</taxon>
        <taxon>Thermoprotei</taxon>
        <taxon>Desulfurococcales</taxon>
        <taxon>Desulfurococcaceae</taxon>
        <taxon>Staphylothermus</taxon>
    </lineage>
</organism>
<sequence>MVKNMPTWHYSYKVRDESRIAKAVQFDIPVSIKDMREAVAAIRGRKVSEAKKLLENVIALREPIPFRRYKGKLSHKRGLSAKWKWPIGRYPVKAAKYLLRLLEHVEANADNKGLDKDKLVIVHIAAHKGMTLKRWMPRAFGRATPKFRRTSHVEIVVEEVD</sequence>
<dbReference type="Gene3D" id="3.90.470.10">
    <property type="entry name" value="Ribosomal protein L22/L17"/>
    <property type="match status" value="1"/>
</dbReference>
<evidence type="ECO:0000256" key="1">
    <source>
        <dbReference type="ARBA" id="ARBA00009451"/>
    </source>
</evidence>
<dbReference type="InterPro" id="IPR018260">
    <property type="entry name" value="Ribosomal_uL22_CS"/>
</dbReference>
<dbReference type="GO" id="GO:0022625">
    <property type="term" value="C:cytosolic large ribosomal subunit"/>
    <property type="evidence" value="ECO:0007669"/>
    <property type="project" value="UniProtKB-UniRule"/>
</dbReference>
<dbReference type="InterPro" id="IPR005721">
    <property type="entry name" value="Ribosomal_uL22_euk/arc"/>
</dbReference>